<proteinExistence type="predicted"/>
<dbReference type="Proteomes" id="UP000471120">
    <property type="component" value="Unassembled WGS sequence"/>
</dbReference>
<gene>
    <name evidence="1" type="ORF">DW322_02880</name>
</gene>
<dbReference type="EMBL" id="QRCM01000001">
    <property type="protein sequence ID" value="TXG92340.1"/>
    <property type="molecule type" value="Genomic_DNA"/>
</dbReference>
<name>A0A6P2CKE8_9NOCA</name>
<protein>
    <submittedName>
        <fullName evidence="1">SRPBCC family protein</fullName>
    </submittedName>
</protein>
<sequence>MIWIRHSGVTAVPAPLAFEYVSDHWYVPDWMFGLSRFDPVGDVERGLGAKYAASLKLGPKVFEATVRTTEWTENELFVLETVDGFAHSSRWHFEAVSPDETRLNVEFGYGLPGGLAGKALGKLVEPMVGEAVRRTESELRTKLEARYYAD</sequence>
<reference evidence="1 2" key="1">
    <citation type="submission" date="2018-07" db="EMBL/GenBank/DDBJ databases">
        <title>Genome sequence of Rhodococcus rhodnii ATCC 35071 from Rhodnius prolixus.</title>
        <authorList>
            <person name="Patel V."/>
            <person name="Vogel K.J."/>
        </authorList>
    </citation>
    <scope>NUCLEOTIDE SEQUENCE [LARGE SCALE GENOMIC DNA]</scope>
    <source>
        <strain evidence="1 2">ATCC 35071</strain>
    </source>
</reference>
<evidence type="ECO:0000313" key="2">
    <source>
        <dbReference type="Proteomes" id="UP000471120"/>
    </source>
</evidence>
<evidence type="ECO:0000313" key="1">
    <source>
        <dbReference type="EMBL" id="TXG92340.1"/>
    </source>
</evidence>
<dbReference type="CDD" id="cd07812">
    <property type="entry name" value="SRPBCC"/>
    <property type="match status" value="1"/>
</dbReference>
<dbReference type="InterPro" id="IPR023393">
    <property type="entry name" value="START-like_dom_sf"/>
</dbReference>
<dbReference type="RefSeq" id="WP_010839585.1">
    <property type="nucleotide sequence ID" value="NZ_QRCM01000001.1"/>
</dbReference>
<organism evidence="1 2">
    <name type="scientific">Rhodococcus rhodnii</name>
    <dbReference type="NCBI Taxonomy" id="38312"/>
    <lineage>
        <taxon>Bacteria</taxon>
        <taxon>Bacillati</taxon>
        <taxon>Actinomycetota</taxon>
        <taxon>Actinomycetes</taxon>
        <taxon>Mycobacteriales</taxon>
        <taxon>Nocardiaceae</taxon>
        <taxon>Rhodococcus</taxon>
    </lineage>
</organism>
<dbReference type="AlphaFoldDB" id="A0A6P2CKE8"/>
<comment type="caution">
    <text evidence="1">The sequence shown here is derived from an EMBL/GenBank/DDBJ whole genome shotgun (WGS) entry which is preliminary data.</text>
</comment>
<dbReference type="Gene3D" id="3.30.530.20">
    <property type="match status" value="1"/>
</dbReference>
<dbReference type="SUPFAM" id="SSF55961">
    <property type="entry name" value="Bet v1-like"/>
    <property type="match status" value="1"/>
</dbReference>
<accession>A0A6P2CKE8</accession>